<protein>
    <submittedName>
        <fullName evidence="3">Uncharacterized protein</fullName>
    </submittedName>
</protein>
<evidence type="ECO:0000313" key="4">
    <source>
        <dbReference type="Proteomes" id="UP001143981"/>
    </source>
</evidence>
<proteinExistence type="predicted"/>
<evidence type="ECO:0000256" key="2">
    <source>
        <dbReference type="SAM" id="Phobius"/>
    </source>
</evidence>
<evidence type="ECO:0000256" key="1">
    <source>
        <dbReference type="SAM" id="MobiDB-lite"/>
    </source>
</evidence>
<keyword evidence="4" id="KW-1185">Reference proteome</keyword>
<feature type="transmembrane region" description="Helical" evidence="2">
    <location>
        <begin position="55"/>
        <end position="78"/>
    </location>
</feature>
<dbReference type="EMBL" id="JANBOI010000080">
    <property type="protein sequence ID" value="KAJ1734339.1"/>
    <property type="molecule type" value="Genomic_DNA"/>
</dbReference>
<feature type="compositionally biased region" description="Polar residues" evidence="1">
    <location>
        <begin position="232"/>
        <end position="247"/>
    </location>
</feature>
<sequence length="266" mass="28313">MCGTETCATGSWSNIRLVDQSSSSSVDASLDMGPLYRPDATSDAQATVSGHANSITVPVSIAFSVAGAVALAVLFALCRRRRRRRRRHQQSAPDPQHDGAPYHVLESPATTPPSSATSSNWPPVASSETSRRTASAYYHQASPHITPPPLVRRAASHRSPEMVQTQTYIADAPRNLPIASPLSPAASLPLLPPLPPPLPPRRRIRATTFSDVAHDDLPPYIDPIDEALASDSPLSPESGNAETQPNALSPPAYDDIATPGSVEMRP</sequence>
<gene>
    <name evidence="3" type="ORF">LPJ61_001119</name>
</gene>
<keyword evidence="2" id="KW-0472">Membrane</keyword>
<keyword evidence="2" id="KW-0812">Transmembrane</keyword>
<comment type="caution">
    <text evidence="3">The sequence shown here is derived from an EMBL/GenBank/DDBJ whole genome shotgun (WGS) entry which is preliminary data.</text>
</comment>
<dbReference type="AlphaFoldDB" id="A0A9W7YFG3"/>
<dbReference type="OrthoDB" id="5567622at2759"/>
<name>A0A9W7YFG3_9FUNG</name>
<accession>A0A9W7YFG3</accession>
<dbReference type="Proteomes" id="UP001143981">
    <property type="component" value="Unassembled WGS sequence"/>
</dbReference>
<evidence type="ECO:0000313" key="3">
    <source>
        <dbReference type="EMBL" id="KAJ1734339.1"/>
    </source>
</evidence>
<organism evidence="3 4">
    <name type="scientific">Coemansia biformis</name>
    <dbReference type="NCBI Taxonomy" id="1286918"/>
    <lineage>
        <taxon>Eukaryota</taxon>
        <taxon>Fungi</taxon>
        <taxon>Fungi incertae sedis</taxon>
        <taxon>Zoopagomycota</taxon>
        <taxon>Kickxellomycotina</taxon>
        <taxon>Kickxellomycetes</taxon>
        <taxon>Kickxellales</taxon>
        <taxon>Kickxellaceae</taxon>
        <taxon>Coemansia</taxon>
    </lineage>
</organism>
<feature type="region of interest" description="Disordered" evidence="1">
    <location>
        <begin position="209"/>
        <end position="266"/>
    </location>
</feature>
<feature type="compositionally biased region" description="Low complexity" evidence="1">
    <location>
        <begin position="107"/>
        <end position="136"/>
    </location>
</feature>
<feature type="region of interest" description="Disordered" evidence="1">
    <location>
        <begin position="85"/>
        <end position="158"/>
    </location>
</feature>
<reference evidence="3" key="1">
    <citation type="submission" date="2022-07" db="EMBL/GenBank/DDBJ databases">
        <title>Phylogenomic reconstructions and comparative analyses of Kickxellomycotina fungi.</title>
        <authorList>
            <person name="Reynolds N.K."/>
            <person name="Stajich J.E."/>
            <person name="Barry K."/>
            <person name="Grigoriev I.V."/>
            <person name="Crous P."/>
            <person name="Smith M.E."/>
        </authorList>
    </citation>
    <scope>NUCLEOTIDE SEQUENCE</scope>
    <source>
        <strain evidence="3">BCRC 34381</strain>
    </source>
</reference>
<keyword evidence="2" id="KW-1133">Transmembrane helix</keyword>